<accession>A0A933SDJ4</accession>
<evidence type="ECO:0000313" key="8">
    <source>
        <dbReference type="EMBL" id="MBI5170152.1"/>
    </source>
</evidence>
<proteinExistence type="inferred from homology"/>
<keyword evidence="5 6" id="KW-0804">Transcription</keyword>
<name>A0A933SDJ4_UNCEI</name>
<dbReference type="PANTHER" id="PTHR43133">
    <property type="entry name" value="RNA POLYMERASE ECF-TYPE SIGMA FACTO"/>
    <property type="match status" value="1"/>
</dbReference>
<evidence type="ECO:0000256" key="2">
    <source>
        <dbReference type="ARBA" id="ARBA00023015"/>
    </source>
</evidence>
<dbReference type="SUPFAM" id="SSF88659">
    <property type="entry name" value="Sigma3 and sigma4 domains of RNA polymerase sigma factors"/>
    <property type="match status" value="1"/>
</dbReference>
<organism evidence="8 9">
    <name type="scientific">Eiseniibacteriota bacterium</name>
    <dbReference type="NCBI Taxonomy" id="2212470"/>
    <lineage>
        <taxon>Bacteria</taxon>
        <taxon>Candidatus Eiseniibacteriota</taxon>
    </lineage>
</organism>
<dbReference type="SUPFAM" id="SSF88946">
    <property type="entry name" value="Sigma2 domain of RNA polymerase sigma factors"/>
    <property type="match status" value="1"/>
</dbReference>
<dbReference type="InterPro" id="IPR013324">
    <property type="entry name" value="RNA_pol_sigma_r3/r4-like"/>
</dbReference>
<sequence length="194" mass="22003">MSTGSDSRTDTELLREIRREPGTPGALAAGSELFGRYRLKTYQWCFRVVRDHDTALDLAQDALLSAWRGLAGFDERSQFSSWLFAIVRNRCLTAVRKRVNVRDESVEPDDLLADGRDPLDVLADRQEEGAVLEAIRDDLEPIEQEALWLRAVERMPVDEITRVLRIRSASGARGVLQSARRKLKARFGSRMEGM</sequence>
<dbReference type="InterPro" id="IPR007627">
    <property type="entry name" value="RNA_pol_sigma70_r2"/>
</dbReference>
<keyword evidence="2 6" id="KW-0805">Transcription regulation</keyword>
<dbReference type="GO" id="GO:0016987">
    <property type="term" value="F:sigma factor activity"/>
    <property type="evidence" value="ECO:0007669"/>
    <property type="project" value="UniProtKB-KW"/>
</dbReference>
<protein>
    <recommendedName>
        <fullName evidence="6">RNA polymerase sigma factor</fullName>
    </recommendedName>
</protein>
<comment type="caution">
    <text evidence="8">The sequence shown here is derived from an EMBL/GenBank/DDBJ whole genome shotgun (WGS) entry which is preliminary data.</text>
</comment>
<dbReference type="NCBIfam" id="TIGR02937">
    <property type="entry name" value="sigma70-ECF"/>
    <property type="match status" value="1"/>
</dbReference>
<dbReference type="GO" id="GO:0006352">
    <property type="term" value="P:DNA-templated transcription initiation"/>
    <property type="evidence" value="ECO:0007669"/>
    <property type="project" value="InterPro"/>
</dbReference>
<evidence type="ECO:0000256" key="4">
    <source>
        <dbReference type="ARBA" id="ARBA00023125"/>
    </source>
</evidence>
<dbReference type="PANTHER" id="PTHR43133:SF8">
    <property type="entry name" value="RNA POLYMERASE SIGMA FACTOR HI_1459-RELATED"/>
    <property type="match status" value="1"/>
</dbReference>
<dbReference type="GO" id="GO:0003677">
    <property type="term" value="F:DNA binding"/>
    <property type="evidence" value="ECO:0007669"/>
    <property type="project" value="UniProtKB-KW"/>
</dbReference>
<evidence type="ECO:0000256" key="1">
    <source>
        <dbReference type="ARBA" id="ARBA00010641"/>
    </source>
</evidence>
<dbReference type="EMBL" id="JACRIW010000081">
    <property type="protein sequence ID" value="MBI5170152.1"/>
    <property type="molecule type" value="Genomic_DNA"/>
</dbReference>
<dbReference type="InterPro" id="IPR036388">
    <property type="entry name" value="WH-like_DNA-bd_sf"/>
</dbReference>
<dbReference type="InterPro" id="IPR014284">
    <property type="entry name" value="RNA_pol_sigma-70_dom"/>
</dbReference>
<dbReference type="InterPro" id="IPR039425">
    <property type="entry name" value="RNA_pol_sigma-70-like"/>
</dbReference>
<evidence type="ECO:0000313" key="9">
    <source>
        <dbReference type="Proteomes" id="UP000696931"/>
    </source>
</evidence>
<evidence type="ECO:0000256" key="6">
    <source>
        <dbReference type="RuleBase" id="RU000716"/>
    </source>
</evidence>
<evidence type="ECO:0000259" key="7">
    <source>
        <dbReference type="Pfam" id="PF04542"/>
    </source>
</evidence>
<dbReference type="PROSITE" id="PS01063">
    <property type="entry name" value="SIGMA70_ECF"/>
    <property type="match status" value="1"/>
</dbReference>
<evidence type="ECO:0000256" key="5">
    <source>
        <dbReference type="ARBA" id="ARBA00023163"/>
    </source>
</evidence>
<comment type="similarity">
    <text evidence="1 6">Belongs to the sigma-70 factor family. ECF subfamily.</text>
</comment>
<dbReference type="Pfam" id="PF04542">
    <property type="entry name" value="Sigma70_r2"/>
    <property type="match status" value="1"/>
</dbReference>
<dbReference type="Gene3D" id="1.10.10.10">
    <property type="entry name" value="Winged helix-like DNA-binding domain superfamily/Winged helix DNA-binding domain"/>
    <property type="match status" value="1"/>
</dbReference>
<dbReference type="Gene3D" id="1.10.1740.10">
    <property type="match status" value="1"/>
</dbReference>
<dbReference type="InterPro" id="IPR013325">
    <property type="entry name" value="RNA_pol_sigma_r2"/>
</dbReference>
<dbReference type="AlphaFoldDB" id="A0A933SDJ4"/>
<dbReference type="InterPro" id="IPR000838">
    <property type="entry name" value="RNA_pol_sigma70_ECF_CS"/>
</dbReference>
<reference evidence="8" key="1">
    <citation type="submission" date="2020-07" db="EMBL/GenBank/DDBJ databases">
        <title>Huge and variable diversity of episymbiotic CPR bacteria and DPANN archaea in groundwater ecosystems.</title>
        <authorList>
            <person name="He C.Y."/>
            <person name="Keren R."/>
            <person name="Whittaker M."/>
            <person name="Farag I.F."/>
            <person name="Doudna J."/>
            <person name="Cate J.H.D."/>
            <person name="Banfield J.F."/>
        </authorList>
    </citation>
    <scope>NUCLEOTIDE SEQUENCE</scope>
    <source>
        <strain evidence="8">NC_groundwater_1813_Pr3_B-0.1um_71_17</strain>
    </source>
</reference>
<dbReference type="Proteomes" id="UP000696931">
    <property type="component" value="Unassembled WGS sequence"/>
</dbReference>
<feature type="domain" description="RNA polymerase sigma-70 region 2" evidence="7">
    <location>
        <begin position="33"/>
        <end position="98"/>
    </location>
</feature>
<evidence type="ECO:0000256" key="3">
    <source>
        <dbReference type="ARBA" id="ARBA00023082"/>
    </source>
</evidence>
<keyword evidence="3 6" id="KW-0731">Sigma factor</keyword>
<keyword evidence="4 6" id="KW-0238">DNA-binding</keyword>
<gene>
    <name evidence="8" type="ORF">HZA61_11730</name>
</gene>